<reference evidence="6" key="1">
    <citation type="submission" date="2020-08" db="EMBL/GenBank/DDBJ databases">
        <title>Genome public.</title>
        <authorList>
            <person name="Liu C."/>
            <person name="Sun Q."/>
        </authorList>
    </citation>
    <scope>NUCLEOTIDE SEQUENCE</scope>
    <source>
        <strain evidence="6">NSJ-31</strain>
    </source>
</reference>
<dbReference type="Pfam" id="PF13411">
    <property type="entry name" value="MerR_1"/>
    <property type="match status" value="1"/>
</dbReference>
<dbReference type="SUPFAM" id="SSF46955">
    <property type="entry name" value="Putative DNA-binding domain"/>
    <property type="match status" value="1"/>
</dbReference>
<dbReference type="Gene3D" id="1.10.1660.10">
    <property type="match status" value="1"/>
</dbReference>
<evidence type="ECO:0000313" key="6">
    <source>
        <dbReference type="EMBL" id="MBC8545570.1"/>
    </source>
</evidence>
<dbReference type="EMBL" id="JACRST010000001">
    <property type="protein sequence ID" value="MBC8545570.1"/>
    <property type="molecule type" value="Genomic_DNA"/>
</dbReference>
<name>A0A926I3P5_9FIRM</name>
<keyword evidence="3" id="KW-0010">Activator</keyword>
<evidence type="ECO:0000256" key="1">
    <source>
        <dbReference type="ARBA" id="ARBA00023015"/>
    </source>
</evidence>
<protein>
    <submittedName>
        <fullName evidence="6">MerR family transcriptional regulator</fullName>
    </submittedName>
</protein>
<dbReference type="PROSITE" id="PS50937">
    <property type="entry name" value="HTH_MERR_2"/>
    <property type="match status" value="1"/>
</dbReference>
<dbReference type="SUPFAM" id="SSF89082">
    <property type="entry name" value="Antibiotic binding domain of TipA-like multidrug resistance regulators"/>
    <property type="match status" value="1"/>
</dbReference>
<sequence length="246" mass="28384">MKRTVKQVADLCGVSVRALHHYDQIGLLHPAETTPAGYCLYGDEELARLQQILFFRELEFPLKEIQRILDNPSFDEHEALTRHRALLILKRERLNGLIRLVDQTLKGESEMSFAEFDTTEIEAACERYADEARQRWSGTDAYRESAERTKHYQKEDWARINAEADQFYRALASQMGRAPSDPSVQKLVSDWQALITRYYYPCTDEILAGLGEMYVADRRFTDNIDRYAPGLARFLSDAIAIHCGQN</sequence>
<dbReference type="CDD" id="cd01106">
    <property type="entry name" value="HTH_TipAL-Mta"/>
    <property type="match status" value="1"/>
</dbReference>
<evidence type="ECO:0000256" key="3">
    <source>
        <dbReference type="ARBA" id="ARBA00023159"/>
    </source>
</evidence>
<dbReference type="PANTHER" id="PTHR30204:SF90">
    <property type="entry name" value="HTH-TYPE TRANSCRIPTIONAL ACTIVATOR MTA"/>
    <property type="match status" value="1"/>
</dbReference>
<evidence type="ECO:0000313" key="7">
    <source>
        <dbReference type="Proteomes" id="UP000653127"/>
    </source>
</evidence>
<dbReference type="GO" id="GO:0003677">
    <property type="term" value="F:DNA binding"/>
    <property type="evidence" value="ECO:0007669"/>
    <property type="project" value="UniProtKB-KW"/>
</dbReference>
<keyword evidence="2" id="KW-0238">DNA-binding</keyword>
<accession>A0A926I3P5</accession>
<gene>
    <name evidence="6" type="ORF">H8711_01280</name>
</gene>
<comment type="caution">
    <text evidence="6">The sequence shown here is derived from an EMBL/GenBank/DDBJ whole genome shotgun (WGS) entry which is preliminary data.</text>
</comment>
<dbReference type="GO" id="GO:0003700">
    <property type="term" value="F:DNA-binding transcription factor activity"/>
    <property type="evidence" value="ECO:0007669"/>
    <property type="project" value="InterPro"/>
</dbReference>
<dbReference type="InterPro" id="IPR000551">
    <property type="entry name" value="MerR-type_HTH_dom"/>
</dbReference>
<dbReference type="SMART" id="SM00422">
    <property type="entry name" value="HTH_MERR"/>
    <property type="match status" value="1"/>
</dbReference>
<dbReference type="InterPro" id="IPR009061">
    <property type="entry name" value="DNA-bd_dom_put_sf"/>
</dbReference>
<dbReference type="InterPro" id="IPR036244">
    <property type="entry name" value="TipA-like_antibiotic-bd"/>
</dbReference>
<dbReference type="InterPro" id="IPR012925">
    <property type="entry name" value="TipAS_dom"/>
</dbReference>
<feature type="domain" description="HTH merR-type" evidence="5">
    <location>
        <begin position="1"/>
        <end position="71"/>
    </location>
</feature>
<evidence type="ECO:0000256" key="2">
    <source>
        <dbReference type="ARBA" id="ARBA00023125"/>
    </source>
</evidence>
<keyword evidence="4" id="KW-0804">Transcription</keyword>
<organism evidence="6 7">
    <name type="scientific">Ligaoa zhengdingensis</name>
    <dbReference type="NCBI Taxonomy" id="2763658"/>
    <lineage>
        <taxon>Bacteria</taxon>
        <taxon>Bacillati</taxon>
        <taxon>Bacillota</taxon>
        <taxon>Clostridia</taxon>
        <taxon>Eubacteriales</taxon>
        <taxon>Oscillospiraceae</taxon>
        <taxon>Ligaoa</taxon>
    </lineage>
</organism>
<evidence type="ECO:0000256" key="4">
    <source>
        <dbReference type="ARBA" id="ARBA00023163"/>
    </source>
</evidence>
<keyword evidence="1" id="KW-0805">Transcription regulation</keyword>
<dbReference type="Pfam" id="PF07739">
    <property type="entry name" value="TipAS"/>
    <property type="match status" value="1"/>
</dbReference>
<dbReference type="AlphaFoldDB" id="A0A926I3P5"/>
<dbReference type="PANTHER" id="PTHR30204">
    <property type="entry name" value="REDOX-CYCLING DRUG-SENSING TRANSCRIPTIONAL ACTIVATOR SOXR"/>
    <property type="match status" value="1"/>
</dbReference>
<dbReference type="Gene3D" id="1.10.490.50">
    <property type="entry name" value="Antibiotic binding domain of TipA-like multidrug resistance regulators"/>
    <property type="match status" value="1"/>
</dbReference>
<dbReference type="Proteomes" id="UP000653127">
    <property type="component" value="Unassembled WGS sequence"/>
</dbReference>
<dbReference type="RefSeq" id="WP_249281722.1">
    <property type="nucleotide sequence ID" value="NZ_JACRST010000001.1"/>
</dbReference>
<dbReference type="InterPro" id="IPR047057">
    <property type="entry name" value="MerR_fam"/>
</dbReference>
<keyword evidence="7" id="KW-1185">Reference proteome</keyword>
<proteinExistence type="predicted"/>
<evidence type="ECO:0000259" key="5">
    <source>
        <dbReference type="PROSITE" id="PS50937"/>
    </source>
</evidence>